<keyword evidence="2" id="KW-1185">Reference proteome</keyword>
<evidence type="ECO:0000313" key="1">
    <source>
        <dbReference type="EMBL" id="CAE7900116.1"/>
    </source>
</evidence>
<sequence length="663" mass="73906">MPRPRRTGRGLISLDEWYFVSEAKEVNEAAEKAYHQIESNPMRACVLEVDGENLHFCLEPKEVTNRGEVEDCAGNLSGMCRACTERISKFAQLLGEEGMYVAFNQEVTEKNVDGIRANRDQQERSPEVSAYNFIVVDREFAMRYPTLQGGFQHVHFTFEDLTPPHVAAKIKQLSNYMNGSFDNRFQKLIDDPASLNIIQEEIPNLVRPDHWKAVTSWAVNFVAKAEGRKWSELPMHKKFEIMAFAMLTGRSHGAIHTDMQQAGNLVDFITDAHSRAALRALMDDRSNPETYQVSRVADLDLHTMVDGVELYYNRKVVGKCQLDFDANAQTVEAFPAENISLNQPGTFTIRVNNYRNRDSASVPFQVTVKKPGSSEVYTDVWDKNRAPGSFMEICTVTVTPEDLVEEPVELSAAEQKRLAAKEEEWMRMVGEPRSAVATDASIADTGGHEMVLVKSAAFSKSSCGSAQAAFASMLTAPAKGEDGKASLATRCKLGSLSGLIEHISENPCSLMVDPRNFVPGYVTHLQTETDVLFENFAINVYHRKNELPQAPRSDEQSTVRFDASWGVSSMAAVHGFIKLKNRWFMVLKGAHLPKDPSWPRGGGMYPTNLKPEAHHHRSKWVSFHALVLPEEPATGVPLIGSALVGFPSFRFILDGKEISVSAE</sequence>
<name>A0A813BD97_9DINO</name>
<gene>
    <name evidence="1" type="primary">TMEM63A</name>
    <name evidence="1" type="ORF">SNEC2469_LOCUS30256</name>
</gene>
<dbReference type="OrthoDB" id="415953at2759"/>
<dbReference type="AlphaFoldDB" id="A0A813BD97"/>
<proteinExistence type="predicted"/>
<evidence type="ECO:0000313" key="2">
    <source>
        <dbReference type="Proteomes" id="UP000601435"/>
    </source>
</evidence>
<accession>A0A813BD97</accession>
<dbReference type="Proteomes" id="UP000601435">
    <property type="component" value="Unassembled WGS sequence"/>
</dbReference>
<dbReference type="EMBL" id="CAJNJA010070140">
    <property type="protein sequence ID" value="CAE7900116.1"/>
    <property type="molecule type" value="Genomic_DNA"/>
</dbReference>
<comment type="caution">
    <text evidence="1">The sequence shown here is derived from an EMBL/GenBank/DDBJ whole genome shotgun (WGS) entry which is preliminary data.</text>
</comment>
<organism evidence="1 2">
    <name type="scientific">Symbiodinium necroappetens</name>
    <dbReference type="NCBI Taxonomy" id="1628268"/>
    <lineage>
        <taxon>Eukaryota</taxon>
        <taxon>Sar</taxon>
        <taxon>Alveolata</taxon>
        <taxon>Dinophyceae</taxon>
        <taxon>Suessiales</taxon>
        <taxon>Symbiodiniaceae</taxon>
        <taxon>Symbiodinium</taxon>
    </lineage>
</organism>
<reference evidence="1" key="1">
    <citation type="submission" date="2021-02" db="EMBL/GenBank/DDBJ databases">
        <authorList>
            <person name="Dougan E. K."/>
            <person name="Rhodes N."/>
            <person name="Thang M."/>
            <person name="Chan C."/>
        </authorList>
    </citation>
    <scope>NUCLEOTIDE SEQUENCE</scope>
</reference>
<protein>
    <submittedName>
        <fullName evidence="1">TMEM63A protein</fullName>
    </submittedName>
</protein>